<keyword evidence="1 2" id="KW-0238">DNA-binding</keyword>
<evidence type="ECO:0000259" key="3">
    <source>
        <dbReference type="PROSITE" id="PS50977"/>
    </source>
</evidence>
<dbReference type="PROSITE" id="PS50977">
    <property type="entry name" value="HTH_TETR_2"/>
    <property type="match status" value="1"/>
</dbReference>
<dbReference type="Pfam" id="PF14278">
    <property type="entry name" value="TetR_C_8"/>
    <property type="match status" value="1"/>
</dbReference>
<dbReference type="GO" id="GO:0003677">
    <property type="term" value="F:DNA binding"/>
    <property type="evidence" value="ECO:0007669"/>
    <property type="project" value="UniProtKB-UniRule"/>
</dbReference>
<feature type="domain" description="HTH tetR-type" evidence="3">
    <location>
        <begin position="3"/>
        <end position="63"/>
    </location>
</feature>
<gene>
    <name evidence="4" type="ORF">KGMB01110_11700</name>
</gene>
<dbReference type="InterPro" id="IPR009057">
    <property type="entry name" value="Homeodomain-like_sf"/>
</dbReference>
<proteinExistence type="predicted"/>
<keyword evidence="5" id="KW-1185">Reference proteome</keyword>
<evidence type="ECO:0000313" key="4">
    <source>
        <dbReference type="EMBL" id="GCA66734.1"/>
    </source>
</evidence>
<evidence type="ECO:0000256" key="1">
    <source>
        <dbReference type="ARBA" id="ARBA00023125"/>
    </source>
</evidence>
<dbReference type="SUPFAM" id="SSF46689">
    <property type="entry name" value="Homeodomain-like"/>
    <property type="match status" value="1"/>
</dbReference>
<dbReference type="PANTHER" id="PTHR43479:SF7">
    <property type="entry name" value="TETR-FAMILY TRANSCRIPTIONAL REGULATOR"/>
    <property type="match status" value="1"/>
</dbReference>
<dbReference type="AlphaFoldDB" id="A0A391NYU8"/>
<dbReference type="EMBL" id="BHGK01000001">
    <property type="protein sequence ID" value="GCA66734.1"/>
    <property type="molecule type" value="Genomic_DNA"/>
</dbReference>
<reference evidence="5" key="1">
    <citation type="submission" date="2018-09" db="EMBL/GenBank/DDBJ databases">
        <title>Draft Genome Sequence of Mediterraneibacter sp. KCTC 15684.</title>
        <authorList>
            <person name="Kim J.S."/>
            <person name="Han K.I."/>
            <person name="Suh M.K."/>
            <person name="Lee K.C."/>
            <person name="Eom M.K."/>
            <person name="Lee J.H."/>
            <person name="Park S.H."/>
            <person name="Kang S.W."/>
            <person name="Park J.E."/>
            <person name="Oh B.S."/>
            <person name="Yu S.Y."/>
            <person name="Choi S.H."/>
            <person name="Lee D.H."/>
            <person name="Yoon H."/>
            <person name="Kim B."/>
            <person name="Yang S.J."/>
            <person name="Lee J.S."/>
        </authorList>
    </citation>
    <scope>NUCLEOTIDE SEQUENCE [LARGE SCALE GENOMIC DNA]</scope>
    <source>
        <strain evidence="5">KCTC 15684</strain>
    </source>
</reference>
<name>A0A391NYU8_9FIRM</name>
<dbReference type="PANTHER" id="PTHR43479">
    <property type="entry name" value="ACREF/ENVCD OPERON REPRESSOR-RELATED"/>
    <property type="match status" value="1"/>
</dbReference>
<feature type="DNA-binding region" description="H-T-H motif" evidence="2">
    <location>
        <begin position="26"/>
        <end position="45"/>
    </location>
</feature>
<dbReference type="Gene3D" id="1.10.357.10">
    <property type="entry name" value="Tetracycline Repressor, domain 2"/>
    <property type="match status" value="1"/>
</dbReference>
<dbReference type="RefSeq" id="WP_117603156.1">
    <property type="nucleotide sequence ID" value="NZ_BHGK01000001.1"/>
</dbReference>
<dbReference type="Proteomes" id="UP000265643">
    <property type="component" value="Unassembled WGS sequence"/>
</dbReference>
<evidence type="ECO:0000256" key="2">
    <source>
        <dbReference type="PROSITE-ProRule" id="PRU00335"/>
    </source>
</evidence>
<accession>A0A391NYU8</accession>
<dbReference type="InterPro" id="IPR039532">
    <property type="entry name" value="TetR_C_Firmicutes"/>
</dbReference>
<dbReference type="InterPro" id="IPR050624">
    <property type="entry name" value="HTH-type_Tx_Regulator"/>
</dbReference>
<comment type="caution">
    <text evidence="4">The sequence shown here is derived from an EMBL/GenBank/DDBJ whole genome shotgun (WGS) entry which is preliminary data.</text>
</comment>
<protein>
    <submittedName>
        <fullName evidence="4">TetR family transcriptional regulator</fullName>
    </submittedName>
</protein>
<dbReference type="Pfam" id="PF00440">
    <property type="entry name" value="TetR_N"/>
    <property type="match status" value="1"/>
</dbReference>
<evidence type="ECO:0000313" key="5">
    <source>
        <dbReference type="Proteomes" id="UP000265643"/>
    </source>
</evidence>
<organism evidence="4 5">
    <name type="scientific">Mediterraneibacter butyricigenes</name>
    <dbReference type="NCBI Taxonomy" id="2316025"/>
    <lineage>
        <taxon>Bacteria</taxon>
        <taxon>Bacillati</taxon>
        <taxon>Bacillota</taxon>
        <taxon>Clostridia</taxon>
        <taxon>Lachnospirales</taxon>
        <taxon>Lachnospiraceae</taxon>
        <taxon>Mediterraneibacter</taxon>
    </lineage>
</organism>
<sequence>MNQLTKDAIAKALTDLLQERPIEKITIKDITDRCGINRQTFYYHFSDIYDLMEWTLDKELRKALGTREISPTDWKEYVRKIFAVMRSRKRGLLNAYDEKNHLYYEVFLKKEIQPVVRQLVSECPEAEEVSEEKKTFIEEVYTRILLSFFLEWIDEGMQDETQVQLEDYFTLVDGSMNSALLRFKNAEK</sequence>
<dbReference type="InterPro" id="IPR001647">
    <property type="entry name" value="HTH_TetR"/>
</dbReference>